<keyword evidence="5" id="KW-1185">Reference proteome</keyword>
<name>A0A6J8DSS6_MYTCO</name>
<evidence type="ECO:0000313" key="4">
    <source>
        <dbReference type="EMBL" id="CAC5409870.1"/>
    </source>
</evidence>
<accession>A0A6J8DSS6</accession>
<dbReference type="GO" id="GO:0016787">
    <property type="term" value="F:hydrolase activity"/>
    <property type="evidence" value="ECO:0007669"/>
    <property type="project" value="UniProtKB-KW"/>
</dbReference>
<dbReference type="Pfam" id="PF00098">
    <property type="entry name" value="zf-CCHC"/>
    <property type="match status" value="1"/>
</dbReference>
<dbReference type="GO" id="GO:0003678">
    <property type="term" value="F:DNA helicase activity"/>
    <property type="evidence" value="ECO:0007669"/>
    <property type="project" value="UniProtKB-EC"/>
</dbReference>
<evidence type="ECO:0000313" key="5">
    <source>
        <dbReference type="Proteomes" id="UP000507470"/>
    </source>
</evidence>
<gene>
    <name evidence="4" type="ORF">MCOR_43103</name>
</gene>
<keyword evidence="1" id="KW-0862">Zinc</keyword>
<protein>
    <submittedName>
        <fullName evidence="4">RECQL4</fullName>
        <ecNumber evidence="4">3.6.4.12</ecNumber>
    </submittedName>
</protein>
<keyword evidence="4" id="KW-0378">Hydrolase</keyword>
<dbReference type="EC" id="3.6.4.12" evidence="4"/>
<dbReference type="AlphaFoldDB" id="A0A6J8DSS6"/>
<reference evidence="4 5" key="1">
    <citation type="submission" date="2020-06" db="EMBL/GenBank/DDBJ databases">
        <authorList>
            <person name="Li R."/>
            <person name="Bekaert M."/>
        </authorList>
    </citation>
    <scope>NUCLEOTIDE SEQUENCE [LARGE SCALE GENOMIC DNA]</scope>
    <source>
        <strain evidence="5">wild</strain>
    </source>
</reference>
<dbReference type="GO" id="GO:0008270">
    <property type="term" value="F:zinc ion binding"/>
    <property type="evidence" value="ECO:0007669"/>
    <property type="project" value="UniProtKB-KW"/>
</dbReference>
<dbReference type="InterPro" id="IPR001878">
    <property type="entry name" value="Znf_CCHC"/>
</dbReference>
<feature type="region of interest" description="Disordered" evidence="2">
    <location>
        <begin position="1"/>
        <end position="23"/>
    </location>
</feature>
<dbReference type="PROSITE" id="PS50158">
    <property type="entry name" value="ZF_CCHC"/>
    <property type="match status" value="1"/>
</dbReference>
<dbReference type="GO" id="GO:0003676">
    <property type="term" value="F:nucleic acid binding"/>
    <property type="evidence" value="ECO:0007669"/>
    <property type="project" value="InterPro"/>
</dbReference>
<evidence type="ECO:0000256" key="1">
    <source>
        <dbReference type="PROSITE-ProRule" id="PRU00047"/>
    </source>
</evidence>
<keyword evidence="1" id="KW-0479">Metal-binding</keyword>
<evidence type="ECO:0000259" key="3">
    <source>
        <dbReference type="PROSITE" id="PS50158"/>
    </source>
</evidence>
<dbReference type="Gene3D" id="4.10.60.10">
    <property type="entry name" value="Zinc finger, CCHC-type"/>
    <property type="match status" value="1"/>
</dbReference>
<feature type="domain" description="CCHC-type" evidence="3">
    <location>
        <begin position="92"/>
        <end position="107"/>
    </location>
</feature>
<keyword evidence="1" id="KW-0863">Zinc-finger</keyword>
<dbReference type="SUPFAM" id="SSF57756">
    <property type="entry name" value="Retrovirus zinc finger-like domains"/>
    <property type="match status" value="1"/>
</dbReference>
<proteinExistence type="predicted"/>
<evidence type="ECO:0000256" key="2">
    <source>
        <dbReference type="SAM" id="MobiDB-lite"/>
    </source>
</evidence>
<dbReference type="SMART" id="SM00343">
    <property type="entry name" value="ZnF_C2HC"/>
    <property type="match status" value="1"/>
</dbReference>
<dbReference type="Proteomes" id="UP000507470">
    <property type="component" value="Unassembled WGS sequence"/>
</dbReference>
<organism evidence="4 5">
    <name type="scientific">Mytilus coruscus</name>
    <name type="common">Sea mussel</name>
    <dbReference type="NCBI Taxonomy" id="42192"/>
    <lineage>
        <taxon>Eukaryota</taxon>
        <taxon>Metazoa</taxon>
        <taxon>Spiralia</taxon>
        <taxon>Lophotrochozoa</taxon>
        <taxon>Mollusca</taxon>
        <taxon>Bivalvia</taxon>
        <taxon>Autobranchia</taxon>
        <taxon>Pteriomorphia</taxon>
        <taxon>Mytilida</taxon>
        <taxon>Mytiloidea</taxon>
        <taxon>Mytilidae</taxon>
        <taxon>Mytilinae</taxon>
        <taxon>Mytilus</taxon>
    </lineage>
</organism>
<sequence>MSDMEEETLDLASEQGTSTRNTHEMSNADLFSLLKTYMDTRLSGIETSFRYYAYFGEKDSSNAIPVSVSMPPFRGSRPLRKPGQKVQEGDMCFRCGLFGHWASDCKKTPRLDLELPEELRKDFSAHTDTLQISFTGGFLFRDVGLQKLNGVYSVIDDSFGATWPVDTTGYSFGPGTCIFLLVVC</sequence>
<dbReference type="EMBL" id="CACVKT020007649">
    <property type="protein sequence ID" value="CAC5409870.1"/>
    <property type="molecule type" value="Genomic_DNA"/>
</dbReference>
<dbReference type="InterPro" id="IPR036875">
    <property type="entry name" value="Znf_CCHC_sf"/>
</dbReference>